<evidence type="ECO:0000313" key="1">
    <source>
        <dbReference type="EMBL" id="SHO81345.1"/>
    </source>
</evidence>
<name>A0A1W1EKF8_9ZZZZ</name>
<accession>A0A1W1EKF8</accession>
<dbReference type="EMBL" id="FRYL01000038">
    <property type="protein sequence ID" value="SHO81345.1"/>
    <property type="molecule type" value="Genomic_DNA"/>
</dbReference>
<dbReference type="AlphaFoldDB" id="A0A1W1EKF8"/>
<sequence length="39" mass="4109">MKKAIVLIALFVATFAFASEATTEKPVETNTTTPAPVAK</sequence>
<proteinExistence type="predicted"/>
<reference evidence="1" key="1">
    <citation type="submission" date="2016-10" db="EMBL/GenBank/DDBJ databases">
        <authorList>
            <person name="de Groot N.N."/>
        </authorList>
    </citation>
    <scope>NUCLEOTIDE SEQUENCE</scope>
</reference>
<protein>
    <submittedName>
        <fullName evidence="1">Uncharacterized protein</fullName>
    </submittedName>
</protein>
<gene>
    <name evidence="1" type="ORF">MNB_SV-15-911</name>
</gene>
<organism evidence="1">
    <name type="scientific">hydrothermal vent metagenome</name>
    <dbReference type="NCBI Taxonomy" id="652676"/>
    <lineage>
        <taxon>unclassified sequences</taxon>
        <taxon>metagenomes</taxon>
        <taxon>ecological metagenomes</taxon>
    </lineage>
</organism>